<dbReference type="EMBL" id="LOCO01000020">
    <property type="protein sequence ID" value="KXO07781.1"/>
    <property type="molecule type" value="Genomic_DNA"/>
</dbReference>
<dbReference type="InterPro" id="IPR023772">
    <property type="entry name" value="DNA-bd_HTH_TetR-type_CS"/>
</dbReference>
<comment type="caution">
    <text evidence="4">The sequence shown here is derived from an EMBL/GenBank/DDBJ whole genome shotgun (WGS) entry which is preliminary data.</text>
</comment>
<name>A0A137S5R8_9GAMM</name>
<dbReference type="Gene3D" id="1.10.357.10">
    <property type="entry name" value="Tetracycline Repressor, domain 2"/>
    <property type="match status" value="1"/>
</dbReference>
<keyword evidence="1 2" id="KW-0238">DNA-binding</keyword>
<dbReference type="PROSITE" id="PS01081">
    <property type="entry name" value="HTH_TETR_1"/>
    <property type="match status" value="1"/>
</dbReference>
<dbReference type="SUPFAM" id="SSF48498">
    <property type="entry name" value="Tetracyclin repressor-like, C-terminal domain"/>
    <property type="match status" value="1"/>
</dbReference>
<dbReference type="RefSeq" id="WP_061333050.1">
    <property type="nucleotide sequence ID" value="NZ_LOCO01000020.1"/>
</dbReference>
<proteinExistence type="predicted"/>
<dbReference type="InterPro" id="IPR050109">
    <property type="entry name" value="HTH-type_TetR-like_transc_reg"/>
</dbReference>
<organism evidence="4 5">
    <name type="scientific">Marinobacter excellens LAMA 842</name>
    <dbReference type="NCBI Taxonomy" id="1306954"/>
    <lineage>
        <taxon>Bacteria</taxon>
        <taxon>Pseudomonadati</taxon>
        <taxon>Pseudomonadota</taxon>
        <taxon>Gammaproteobacteria</taxon>
        <taxon>Pseudomonadales</taxon>
        <taxon>Marinobacteraceae</taxon>
        <taxon>Marinobacter</taxon>
    </lineage>
</organism>
<evidence type="ECO:0000313" key="5">
    <source>
        <dbReference type="Proteomes" id="UP000070282"/>
    </source>
</evidence>
<dbReference type="PANTHER" id="PTHR30055">
    <property type="entry name" value="HTH-TYPE TRANSCRIPTIONAL REGULATOR RUTR"/>
    <property type="match status" value="1"/>
</dbReference>
<evidence type="ECO:0000256" key="1">
    <source>
        <dbReference type="ARBA" id="ARBA00023125"/>
    </source>
</evidence>
<dbReference type="PANTHER" id="PTHR30055:SF187">
    <property type="entry name" value="TRANSCRIPTIONAL REGULATORY PROTEIN"/>
    <property type="match status" value="1"/>
</dbReference>
<dbReference type="GO" id="GO:0000976">
    <property type="term" value="F:transcription cis-regulatory region binding"/>
    <property type="evidence" value="ECO:0007669"/>
    <property type="project" value="TreeGrafter"/>
</dbReference>
<dbReference type="InterPro" id="IPR036271">
    <property type="entry name" value="Tet_transcr_reg_TetR-rel_C_sf"/>
</dbReference>
<dbReference type="PRINTS" id="PR00455">
    <property type="entry name" value="HTHTETR"/>
</dbReference>
<gene>
    <name evidence="4" type="ORF">J122_3133</name>
</gene>
<dbReference type="SUPFAM" id="SSF46689">
    <property type="entry name" value="Homeodomain-like"/>
    <property type="match status" value="1"/>
</dbReference>
<feature type="DNA-binding region" description="H-T-H motif" evidence="2">
    <location>
        <begin position="38"/>
        <end position="57"/>
    </location>
</feature>
<evidence type="ECO:0000256" key="2">
    <source>
        <dbReference type="PROSITE-ProRule" id="PRU00335"/>
    </source>
</evidence>
<dbReference type="AlphaFoldDB" id="A0A137S5R8"/>
<dbReference type="Proteomes" id="UP000070282">
    <property type="component" value="Unassembled WGS sequence"/>
</dbReference>
<reference evidence="5" key="1">
    <citation type="submission" date="2015-12" db="EMBL/GenBank/DDBJ databases">
        <authorList>
            <person name="Lima A."/>
            <person name="Farahani Zayas N."/>
            <person name="Castro Da Silva M.A."/>
            <person name="Cabral A."/>
            <person name="Pessatti M.L."/>
        </authorList>
    </citation>
    <scope>NUCLEOTIDE SEQUENCE [LARGE SCALE GENOMIC DNA]</scope>
    <source>
        <strain evidence="5">LAMA 842</strain>
    </source>
</reference>
<sequence>MPLDAFDRVLPGARKANKRHILRCALTCFLEHGLESTTIDIIRQRSGASVGTLYHHFHNKEGLAAALFFTALDDHRANVWPEIEAAGTTRQVIEALVTRYMDWVTNEPELARFMFLARASVAAGPYREELTQRNREQYSVIHRWLAEGQSQGDIRSLPRETYASLLLGQAENYCRAWLAGRVPTPPSEHAMLFAEAAWRVLSKS</sequence>
<evidence type="ECO:0000259" key="3">
    <source>
        <dbReference type="PROSITE" id="PS50977"/>
    </source>
</evidence>
<feature type="domain" description="HTH tetR-type" evidence="3">
    <location>
        <begin position="15"/>
        <end position="75"/>
    </location>
</feature>
<dbReference type="InterPro" id="IPR001647">
    <property type="entry name" value="HTH_TetR"/>
</dbReference>
<evidence type="ECO:0000313" key="4">
    <source>
        <dbReference type="EMBL" id="KXO07781.1"/>
    </source>
</evidence>
<protein>
    <submittedName>
        <fullName evidence="4">Transcriptional regulator, TetR family</fullName>
    </submittedName>
</protein>
<dbReference type="InterPro" id="IPR009057">
    <property type="entry name" value="Homeodomain-like_sf"/>
</dbReference>
<dbReference type="Pfam" id="PF00440">
    <property type="entry name" value="TetR_N"/>
    <property type="match status" value="1"/>
</dbReference>
<dbReference type="PATRIC" id="fig|1306954.6.peg.1702"/>
<dbReference type="PROSITE" id="PS50977">
    <property type="entry name" value="HTH_TETR_2"/>
    <property type="match status" value="1"/>
</dbReference>
<keyword evidence="5" id="KW-1185">Reference proteome</keyword>
<accession>A0A137S5R8</accession>
<dbReference type="GO" id="GO:0003700">
    <property type="term" value="F:DNA-binding transcription factor activity"/>
    <property type="evidence" value="ECO:0007669"/>
    <property type="project" value="TreeGrafter"/>
</dbReference>